<dbReference type="Pfam" id="PF12294">
    <property type="entry name" value="DUF3626"/>
    <property type="match status" value="1"/>
</dbReference>
<evidence type="ECO:0000313" key="2">
    <source>
        <dbReference type="Proteomes" id="UP000594342"/>
    </source>
</evidence>
<accession>A0A5K0UC76</accession>
<name>A0A5K0UC76_9VIRU</name>
<gene>
    <name evidence="1" type="ORF">YASMINEVIRUS_1468</name>
</gene>
<comment type="caution">
    <text evidence="1">The sequence shown here is derived from an EMBL/GenBank/DDBJ whole genome shotgun (WGS) entry which is preliminary data.</text>
</comment>
<dbReference type="Proteomes" id="UP000594342">
    <property type="component" value="Unassembled WGS sequence"/>
</dbReference>
<protein>
    <submittedName>
        <fullName evidence="1">Uncharacterized protein</fullName>
    </submittedName>
</protein>
<evidence type="ECO:0000313" key="1">
    <source>
        <dbReference type="EMBL" id="VBB18936.1"/>
    </source>
</evidence>
<dbReference type="EMBL" id="UPSH01000001">
    <property type="protein sequence ID" value="VBB18936.1"/>
    <property type="molecule type" value="Genomic_DNA"/>
</dbReference>
<proteinExistence type="predicted"/>
<organism evidence="1 2">
    <name type="scientific">Yasminevirus sp. GU-2018</name>
    <dbReference type="NCBI Taxonomy" id="2420051"/>
    <lineage>
        <taxon>Viruses</taxon>
        <taxon>Varidnaviria</taxon>
        <taxon>Bamfordvirae</taxon>
        <taxon>Nucleocytoviricota</taxon>
        <taxon>Megaviricetes</taxon>
        <taxon>Imitervirales</taxon>
        <taxon>Mimiviridae</taxon>
        <taxon>Klosneuvirinae</taxon>
        <taxon>Yasminevirus</taxon>
        <taxon>Yasminevirus saudimassiliense</taxon>
    </lineage>
</organism>
<keyword evidence="2" id="KW-1185">Reference proteome</keyword>
<sequence length="350" mass="40440">MTTNDIGLLVACDKCDKLVMSEKYIDHDKRCSGKQIRQTQQTENTQTKSKKVLKVEKTEKTERRLIGNSQPNPYLNDIQQKAVDYCFKKARIYHKNVYPNAVIRFIELGLTEQDLTDTLEYIKDLDAIIHFGGPTKTGWIRTENRVKNAYEVNRESSYLVSRTDWENNLFNKICGDDTDDLSRSNRVKYGCLNMLSDPAGCISARSYGPSYMILRKELKNRITFVCGDSAGKQQHMCTFDNCVQLLLYMDENLLKNVVALAKFKQTKIVVDNVIKEINNHRNYSYIEIQVHGDVFISRDIERVVLDKNSMSKEEMHEVVSRLKHDNIPYTINDYGPNVYSVSGPFRPTFL</sequence>
<reference evidence="1 2" key="1">
    <citation type="submission" date="2018-10" db="EMBL/GenBank/DDBJ databases">
        <authorList>
            <consortium name="IHU Genomes"/>
        </authorList>
    </citation>
    <scope>NUCLEOTIDE SEQUENCE [LARGE SCALE GENOMIC DNA]</scope>
    <source>
        <strain evidence="1 2">A1</strain>
    </source>
</reference>
<dbReference type="InterPro" id="IPR022074">
    <property type="entry name" value="DUF3626"/>
</dbReference>